<comment type="caution">
    <text evidence="1">The sequence shown here is derived from an EMBL/GenBank/DDBJ whole genome shotgun (WGS) entry which is preliminary data.</text>
</comment>
<accession>A0A5N6N2L0</accession>
<name>A0A5N6N2L0_9ASTR</name>
<dbReference type="OrthoDB" id="1927690at2759"/>
<organism evidence="1 2">
    <name type="scientific">Mikania micrantha</name>
    <name type="common">bitter vine</name>
    <dbReference type="NCBI Taxonomy" id="192012"/>
    <lineage>
        <taxon>Eukaryota</taxon>
        <taxon>Viridiplantae</taxon>
        <taxon>Streptophyta</taxon>
        <taxon>Embryophyta</taxon>
        <taxon>Tracheophyta</taxon>
        <taxon>Spermatophyta</taxon>
        <taxon>Magnoliopsida</taxon>
        <taxon>eudicotyledons</taxon>
        <taxon>Gunneridae</taxon>
        <taxon>Pentapetalae</taxon>
        <taxon>asterids</taxon>
        <taxon>campanulids</taxon>
        <taxon>Asterales</taxon>
        <taxon>Asteraceae</taxon>
        <taxon>Asteroideae</taxon>
        <taxon>Heliantheae alliance</taxon>
        <taxon>Eupatorieae</taxon>
        <taxon>Mikania</taxon>
    </lineage>
</organism>
<sequence length="486" mass="54892">MKEAILSILKEQEETIQQEQIDRNIEMVFKLYSLLGVGRGVKPKEAISDRFKREARHLNFQIDTAGGVDRNKKGETMGDPTTLALEAIQSQIQQLTEIRSNCHDDANLVASDEEHLLRESVLLLEEKLGQIIEDFTSLQPEHLDTYLENLKGELCYVEAENAKLSNEVGTLTKGNLEDSIQLQINIQGLNSSLEFIQSHGLDTKRADHQPESEGTNGDCKYKILELNSQLEKKKGMLRSLESLDYTLKRFEGFLKVENMLAGLEVIEYDGNRIRLSLRTYLPEIQMAEQNHELVIELLNESMELKNAEIFPNDVYIGKIIDVAKSLVHQFSLLPMSEKTLLEWFIRRVQDKIVISTLRKSLVNAASKKRHFIEYVDKDEIIVVHMLDGVDAFIKVSQGWPISTSPLKLLSLKGSNQSSKEVTFSFLCKVEIAYASCKTECIDQFTPSGLIKMRLAPDPLSFEAPSVAMTWGAPTVSDGCQLKTSLL</sequence>
<gene>
    <name evidence="1" type="ORF">E3N88_24310</name>
</gene>
<evidence type="ECO:0000313" key="2">
    <source>
        <dbReference type="Proteomes" id="UP000326396"/>
    </source>
</evidence>
<dbReference type="EMBL" id="SZYD01000013">
    <property type="protein sequence ID" value="KAD4384142.1"/>
    <property type="molecule type" value="Genomic_DNA"/>
</dbReference>
<evidence type="ECO:0000313" key="1">
    <source>
        <dbReference type="EMBL" id="KAD4384142.1"/>
    </source>
</evidence>
<reference evidence="1 2" key="1">
    <citation type="submission" date="2019-05" db="EMBL/GenBank/DDBJ databases">
        <title>Mikania micrantha, genome provides insights into the molecular mechanism of rapid growth.</title>
        <authorList>
            <person name="Liu B."/>
        </authorList>
    </citation>
    <scope>NUCLEOTIDE SEQUENCE [LARGE SCALE GENOMIC DNA]</scope>
    <source>
        <strain evidence="1">NLD-2019</strain>
        <tissue evidence="1">Leaf</tissue>
    </source>
</reference>
<protein>
    <submittedName>
        <fullName evidence="1">Uncharacterized protein</fullName>
    </submittedName>
</protein>
<dbReference type="Proteomes" id="UP000326396">
    <property type="component" value="Linkage Group LG3"/>
</dbReference>
<dbReference type="PANTHER" id="PTHR36037">
    <property type="entry name" value="RNA-DIRECTED DNA POLYMERASE (REVERSE TRANSCRIPTASE)-RELATED FAMILY PROTEIN"/>
    <property type="match status" value="1"/>
</dbReference>
<dbReference type="PANTHER" id="PTHR36037:SF1">
    <property type="entry name" value="RNA-DIRECTED DNA POLYMERASE (REVERSE TRANSCRIPTASE)-RELATED FAMILY PROTEIN"/>
    <property type="match status" value="1"/>
</dbReference>
<dbReference type="AlphaFoldDB" id="A0A5N6N2L0"/>
<keyword evidence="2" id="KW-1185">Reference proteome</keyword>
<proteinExistence type="predicted"/>